<reference evidence="1" key="1">
    <citation type="submission" date="2020-02" db="EMBL/GenBank/DDBJ databases">
        <authorList>
            <person name="Palmer J.M."/>
        </authorList>
    </citation>
    <scope>NUCLEOTIDE SEQUENCE</scope>
    <source>
        <strain evidence="1">EPUS1.4</strain>
        <tissue evidence="1">Thallus</tissue>
    </source>
</reference>
<name>A0A8H7AD68_9EURO</name>
<evidence type="ECO:0000313" key="1">
    <source>
        <dbReference type="EMBL" id="KAF7505324.1"/>
    </source>
</evidence>
<accession>A0A8H7AD68</accession>
<proteinExistence type="predicted"/>
<organism evidence="1 2">
    <name type="scientific">Endocarpon pusillum</name>
    <dbReference type="NCBI Taxonomy" id="364733"/>
    <lineage>
        <taxon>Eukaryota</taxon>
        <taxon>Fungi</taxon>
        <taxon>Dikarya</taxon>
        <taxon>Ascomycota</taxon>
        <taxon>Pezizomycotina</taxon>
        <taxon>Eurotiomycetes</taxon>
        <taxon>Chaetothyriomycetidae</taxon>
        <taxon>Verrucariales</taxon>
        <taxon>Verrucariaceae</taxon>
        <taxon>Endocarpon</taxon>
    </lineage>
</organism>
<dbReference type="AlphaFoldDB" id="A0A8H7AD68"/>
<evidence type="ECO:0000313" key="2">
    <source>
        <dbReference type="Proteomes" id="UP000606974"/>
    </source>
</evidence>
<dbReference type="Proteomes" id="UP000606974">
    <property type="component" value="Unassembled WGS sequence"/>
</dbReference>
<gene>
    <name evidence="1" type="ORF">GJ744_001027</name>
</gene>
<comment type="caution">
    <text evidence="1">The sequence shown here is derived from an EMBL/GenBank/DDBJ whole genome shotgun (WGS) entry which is preliminary data.</text>
</comment>
<dbReference type="EMBL" id="JAACFV010000112">
    <property type="protein sequence ID" value="KAF7505324.1"/>
    <property type="molecule type" value="Genomic_DNA"/>
</dbReference>
<sequence length="131" mass="14825">MLDTPRRARLLADARHTAGKLPRTQLFKIHNVANRTGYRIIKEGTARRSERIHNRGRKSVLAPHECEAIEAVEDANFGFASSSHFKVAQTISLANGSERAIQRNMKDFGVRTYMTVQKKMLSQAHIDARII</sequence>
<protein>
    <submittedName>
        <fullName evidence="1">Uncharacterized protein</fullName>
    </submittedName>
</protein>
<keyword evidence="2" id="KW-1185">Reference proteome</keyword>